<gene>
    <name evidence="4" type="ORF">LEMA_P070120.1</name>
</gene>
<evidence type="ECO:0000256" key="2">
    <source>
        <dbReference type="SAM" id="MobiDB-lite"/>
    </source>
</evidence>
<dbReference type="OMA" id="RLVFKPW"/>
<dbReference type="Proteomes" id="UP000002668">
    <property type="component" value="Genome"/>
</dbReference>
<dbReference type="EMBL" id="FP929072">
    <property type="protein sequence ID" value="CBX91504.1"/>
    <property type="molecule type" value="Genomic_DNA"/>
</dbReference>
<dbReference type="GO" id="GO:0005634">
    <property type="term" value="C:nucleus"/>
    <property type="evidence" value="ECO:0007669"/>
    <property type="project" value="TreeGrafter"/>
</dbReference>
<dbReference type="VEuPathDB" id="FungiDB:LEMA_P070120.1"/>
<evidence type="ECO:0000256" key="1">
    <source>
        <dbReference type="ARBA" id="ARBA00025788"/>
    </source>
</evidence>
<feature type="compositionally biased region" description="Basic and acidic residues" evidence="2">
    <location>
        <begin position="1"/>
        <end position="26"/>
    </location>
</feature>
<protein>
    <recommendedName>
        <fullName evidence="3">PITH domain-containing protein</fullName>
    </recommendedName>
</protein>
<dbReference type="InterPro" id="IPR037047">
    <property type="entry name" value="PITH_dom_sf"/>
</dbReference>
<dbReference type="InterPro" id="IPR045099">
    <property type="entry name" value="PITH1-like"/>
</dbReference>
<accession>E4ZJ73</accession>
<organism evidence="5">
    <name type="scientific">Leptosphaeria maculans (strain JN3 / isolate v23.1.3 / race Av1-4-5-6-7-8)</name>
    <name type="common">Blackleg fungus</name>
    <name type="synonym">Phoma lingam</name>
    <dbReference type="NCBI Taxonomy" id="985895"/>
    <lineage>
        <taxon>Eukaryota</taxon>
        <taxon>Fungi</taxon>
        <taxon>Dikarya</taxon>
        <taxon>Ascomycota</taxon>
        <taxon>Pezizomycotina</taxon>
        <taxon>Dothideomycetes</taxon>
        <taxon>Pleosporomycetidae</taxon>
        <taxon>Pleosporales</taxon>
        <taxon>Pleosporineae</taxon>
        <taxon>Leptosphaeriaceae</taxon>
        <taxon>Plenodomus</taxon>
        <taxon>Plenodomus lingam/Leptosphaeria maculans species complex</taxon>
    </lineage>
</organism>
<dbReference type="STRING" id="985895.E4ZJ73"/>
<dbReference type="Pfam" id="PF06201">
    <property type="entry name" value="PITH"/>
    <property type="match status" value="1"/>
</dbReference>
<evidence type="ECO:0000259" key="3">
    <source>
        <dbReference type="PROSITE" id="PS51532"/>
    </source>
</evidence>
<dbReference type="eggNOG" id="KOG1730">
    <property type="taxonomic scope" value="Eukaryota"/>
</dbReference>
<reference evidence="5" key="1">
    <citation type="journal article" date="2011" name="Nat. Commun.">
        <title>Effector diversification within compartments of the Leptosphaeria maculans genome affected by Repeat-Induced Point mutations.</title>
        <authorList>
            <person name="Rouxel T."/>
            <person name="Grandaubert J."/>
            <person name="Hane J.K."/>
            <person name="Hoede C."/>
            <person name="van de Wouw A.P."/>
            <person name="Couloux A."/>
            <person name="Dominguez V."/>
            <person name="Anthouard V."/>
            <person name="Bally P."/>
            <person name="Bourras S."/>
            <person name="Cozijnsen A.J."/>
            <person name="Ciuffetti L.M."/>
            <person name="Degrave A."/>
            <person name="Dilmaghani A."/>
            <person name="Duret L."/>
            <person name="Fudal I."/>
            <person name="Goodwin S.B."/>
            <person name="Gout L."/>
            <person name="Glaser N."/>
            <person name="Linglin J."/>
            <person name="Kema G.H.J."/>
            <person name="Lapalu N."/>
            <person name="Lawrence C.B."/>
            <person name="May K."/>
            <person name="Meyer M."/>
            <person name="Ollivier B."/>
            <person name="Poulain J."/>
            <person name="Schoch C.L."/>
            <person name="Simon A."/>
            <person name="Spatafora J.W."/>
            <person name="Stachowiak A."/>
            <person name="Turgeon B.G."/>
            <person name="Tyler B.M."/>
            <person name="Vincent D."/>
            <person name="Weissenbach J."/>
            <person name="Amselem J."/>
            <person name="Quesneville H."/>
            <person name="Oliver R.P."/>
            <person name="Wincker P."/>
            <person name="Balesdent M.-H."/>
            <person name="Howlett B.J."/>
        </authorList>
    </citation>
    <scope>NUCLEOTIDE SEQUENCE [LARGE SCALE GENOMIC DNA]</scope>
    <source>
        <strain evidence="5">JN3 / isolate v23.1.3 / race Av1-4-5-6-7-8</strain>
    </source>
</reference>
<dbReference type="InterPro" id="IPR008979">
    <property type="entry name" value="Galactose-bd-like_sf"/>
</dbReference>
<dbReference type="SUPFAM" id="SSF49785">
    <property type="entry name" value="Galactose-binding domain-like"/>
    <property type="match status" value="1"/>
</dbReference>
<keyword evidence="5" id="KW-1185">Reference proteome</keyword>
<dbReference type="InParanoid" id="E4ZJ73"/>
<feature type="domain" description="PITH" evidence="3">
    <location>
        <begin position="24"/>
        <end position="205"/>
    </location>
</feature>
<dbReference type="Gene3D" id="2.60.120.470">
    <property type="entry name" value="PITH domain"/>
    <property type="match status" value="1"/>
</dbReference>
<dbReference type="AlphaFoldDB" id="E4ZJ73"/>
<sequence>MSHCHDEHSHSHSHAHGDDGHDHSDDITPALQNILHAQIDFPRLLTLNESTPDSGRAICQKTWAQRLSPTPELVSSADEQLLMIVPFTGQVRLHSILLRTSPSLQSPKTLKVFVNPPEGFDFDTASDTPPTQVLEVARTSEVQEIPVKRVLFNTTRALALFFEDNWSMGTEEEEEEETRVGYLAFKGDFLKLSREAVSVLYESAANPKDHQIGGVGVGEGVGRSIQ</sequence>
<dbReference type="PROSITE" id="PS51532">
    <property type="entry name" value="PITH"/>
    <property type="match status" value="1"/>
</dbReference>
<dbReference type="HOGENOM" id="CLU_072377_2_0_1"/>
<dbReference type="GeneID" id="13288405"/>
<name>E4ZJ73_LEPMJ</name>
<feature type="region of interest" description="Disordered" evidence="2">
    <location>
        <begin position="1"/>
        <end position="27"/>
    </location>
</feature>
<dbReference type="InterPro" id="IPR010400">
    <property type="entry name" value="PITH_dom"/>
</dbReference>
<evidence type="ECO:0000313" key="4">
    <source>
        <dbReference type="EMBL" id="CBX91504.1"/>
    </source>
</evidence>
<dbReference type="PANTHER" id="PTHR12175">
    <property type="entry name" value="AD039 HT014 THIOREDOXIN FAMILY TRP26"/>
    <property type="match status" value="1"/>
</dbReference>
<dbReference type="PANTHER" id="PTHR12175:SF1">
    <property type="entry name" value="PITH DOMAIN-CONTAINING PROTEIN 1"/>
    <property type="match status" value="1"/>
</dbReference>
<dbReference type="RefSeq" id="XP_003834869.1">
    <property type="nucleotide sequence ID" value="XM_003834821.1"/>
</dbReference>
<proteinExistence type="inferred from homology"/>
<comment type="similarity">
    <text evidence="1">Belongs to the PITHD1 family.</text>
</comment>
<dbReference type="GO" id="GO:0005737">
    <property type="term" value="C:cytoplasm"/>
    <property type="evidence" value="ECO:0007669"/>
    <property type="project" value="UniProtKB-ARBA"/>
</dbReference>
<evidence type="ECO:0000313" key="5">
    <source>
        <dbReference type="Proteomes" id="UP000002668"/>
    </source>
</evidence>
<dbReference type="OrthoDB" id="2635at2759"/>